<comment type="caution">
    <text evidence="2">The sequence shown here is derived from an EMBL/GenBank/DDBJ whole genome shotgun (WGS) entry which is preliminary data.</text>
</comment>
<dbReference type="InterPro" id="IPR036390">
    <property type="entry name" value="WH_DNA-bd_sf"/>
</dbReference>
<dbReference type="Pfam" id="PF03551">
    <property type="entry name" value="PadR"/>
    <property type="match status" value="1"/>
</dbReference>
<sequence>MFGDPKKKALEKFRKEIRAGVYAYLVLSFLKKEKSHGYALRKTLEELSNGEFVPSESTLYGILRTLEKYKLIRGEWMEVGGRARKYYEITQTGEEVLKELREEIELMKKVLENSF</sequence>
<organism evidence="2">
    <name type="scientific">Thermococcus litoralis</name>
    <dbReference type="NCBI Taxonomy" id="2265"/>
    <lineage>
        <taxon>Archaea</taxon>
        <taxon>Methanobacteriati</taxon>
        <taxon>Methanobacteriota</taxon>
        <taxon>Thermococci</taxon>
        <taxon>Thermococcales</taxon>
        <taxon>Thermococcaceae</taxon>
        <taxon>Thermococcus</taxon>
    </lineage>
</organism>
<dbReference type="AlphaFoldDB" id="A0A7C5NXS8"/>
<name>A0A7C5NXS8_THELI</name>
<evidence type="ECO:0000313" key="2">
    <source>
        <dbReference type="EMBL" id="HHI01207.1"/>
    </source>
</evidence>
<dbReference type="InterPro" id="IPR052509">
    <property type="entry name" value="Metal_resp_DNA-bind_regulator"/>
</dbReference>
<accession>A0A7C5NXS8</accession>
<dbReference type="EMBL" id="DRTU01000289">
    <property type="protein sequence ID" value="HHI01207.1"/>
    <property type="molecule type" value="Genomic_DNA"/>
</dbReference>
<feature type="domain" description="Transcription regulator PadR N-terminal" evidence="1">
    <location>
        <begin position="26"/>
        <end position="99"/>
    </location>
</feature>
<dbReference type="SUPFAM" id="SSF46785">
    <property type="entry name" value="Winged helix' DNA-binding domain"/>
    <property type="match status" value="1"/>
</dbReference>
<evidence type="ECO:0000259" key="1">
    <source>
        <dbReference type="Pfam" id="PF03551"/>
    </source>
</evidence>
<dbReference type="PANTHER" id="PTHR33169">
    <property type="entry name" value="PADR-FAMILY TRANSCRIPTIONAL REGULATOR"/>
    <property type="match status" value="1"/>
</dbReference>
<dbReference type="InterPro" id="IPR036388">
    <property type="entry name" value="WH-like_DNA-bd_sf"/>
</dbReference>
<gene>
    <name evidence="2" type="ORF">ENL40_07080</name>
</gene>
<dbReference type="Proteomes" id="UP000886217">
    <property type="component" value="Unassembled WGS sequence"/>
</dbReference>
<dbReference type="PANTHER" id="PTHR33169:SF14">
    <property type="entry name" value="TRANSCRIPTIONAL REGULATOR RV3488"/>
    <property type="match status" value="1"/>
</dbReference>
<dbReference type="InterPro" id="IPR005149">
    <property type="entry name" value="Tscrpt_reg_PadR_N"/>
</dbReference>
<dbReference type="Gene3D" id="1.10.10.10">
    <property type="entry name" value="Winged helix-like DNA-binding domain superfamily/Winged helix DNA-binding domain"/>
    <property type="match status" value="1"/>
</dbReference>
<proteinExistence type="predicted"/>
<reference evidence="2" key="1">
    <citation type="journal article" date="2020" name="mSystems">
        <title>Genome- and Community-Level Interaction Insights into Carbon Utilization and Element Cycling Functions of Hydrothermarchaeota in Hydrothermal Sediment.</title>
        <authorList>
            <person name="Zhou Z."/>
            <person name="Liu Y."/>
            <person name="Xu W."/>
            <person name="Pan J."/>
            <person name="Luo Z.H."/>
            <person name="Li M."/>
        </authorList>
    </citation>
    <scope>NUCLEOTIDE SEQUENCE [LARGE SCALE GENOMIC DNA]</scope>
    <source>
        <strain evidence="2">HyVt-93</strain>
    </source>
</reference>
<protein>
    <submittedName>
        <fullName evidence="2">PadR family transcriptional regulator</fullName>
    </submittedName>
</protein>